<reference evidence="2" key="1">
    <citation type="submission" date="2019-08" db="EMBL/GenBank/DDBJ databases">
        <authorList>
            <person name="Kucharzyk K."/>
            <person name="Murdoch R.W."/>
            <person name="Higgins S."/>
            <person name="Loffler F."/>
        </authorList>
    </citation>
    <scope>NUCLEOTIDE SEQUENCE</scope>
</reference>
<protein>
    <recommendedName>
        <fullName evidence="1">LysR substrate-binding domain-containing protein</fullName>
    </recommendedName>
</protein>
<proteinExistence type="predicted"/>
<dbReference type="InterPro" id="IPR050950">
    <property type="entry name" value="HTH-type_LysR_regulators"/>
</dbReference>
<organism evidence="2">
    <name type="scientific">bioreactor metagenome</name>
    <dbReference type="NCBI Taxonomy" id="1076179"/>
    <lineage>
        <taxon>unclassified sequences</taxon>
        <taxon>metagenomes</taxon>
        <taxon>ecological metagenomes</taxon>
    </lineage>
</organism>
<gene>
    <name evidence="2" type="ORF">SDC9_130798</name>
</gene>
<dbReference type="GO" id="GO:0006355">
    <property type="term" value="P:regulation of DNA-templated transcription"/>
    <property type="evidence" value="ECO:0007669"/>
    <property type="project" value="TreeGrafter"/>
</dbReference>
<dbReference type="GO" id="GO:0005829">
    <property type="term" value="C:cytosol"/>
    <property type="evidence" value="ECO:0007669"/>
    <property type="project" value="TreeGrafter"/>
</dbReference>
<dbReference type="SUPFAM" id="SSF53850">
    <property type="entry name" value="Periplasmic binding protein-like II"/>
    <property type="match status" value="1"/>
</dbReference>
<dbReference type="Pfam" id="PF03466">
    <property type="entry name" value="LysR_substrate"/>
    <property type="match status" value="1"/>
</dbReference>
<evidence type="ECO:0000313" key="2">
    <source>
        <dbReference type="EMBL" id="MPM83729.1"/>
    </source>
</evidence>
<feature type="domain" description="LysR substrate-binding" evidence="1">
    <location>
        <begin position="4"/>
        <end position="79"/>
    </location>
</feature>
<accession>A0A645D3F1</accession>
<comment type="caution">
    <text evidence="2">The sequence shown here is derived from an EMBL/GenBank/DDBJ whole genome shotgun (WGS) entry which is preliminary data.</text>
</comment>
<evidence type="ECO:0000259" key="1">
    <source>
        <dbReference type="Pfam" id="PF03466"/>
    </source>
</evidence>
<dbReference type="InterPro" id="IPR005119">
    <property type="entry name" value="LysR_subst-bd"/>
</dbReference>
<dbReference type="EMBL" id="VSSQ01032465">
    <property type="protein sequence ID" value="MPM83729.1"/>
    <property type="molecule type" value="Genomic_DNA"/>
</dbReference>
<dbReference type="Gene3D" id="3.40.190.10">
    <property type="entry name" value="Periplasmic binding protein-like II"/>
    <property type="match status" value="2"/>
</dbReference>
<dbReference type="AlphaFoldDB" id="A0A645D3F1"/>
<dbReference type="PANTHER" id="PTHR30419">
    <property type="entry name" value="HTH-TYPE TRANSCRIPTIONAL REGULATOR YBHD"/>
    <property type="match status" value="1"/>
</dbReference>
<name>A0A645D3F1_9ZZZZ</name>
<dbReference type="PANTHER" id="PTHR30419:SF14">
    <property type="entry name" value="LYSR FAMILY TRANSCRIPTIONAL REGULATOR"/>
    <property type="match status" value="1"/>
</dbReference>
<sequence length="94" mass="10413">MQCTVAQEVGHSTTIFRMLEAGLGVSVIPQLALPPQGLADLCVRALTPRMDRHVMLVHRRNRALSPLAQTAWQLVREHAATLAAPKPMPRQTRK</sequence>